<protein>
    <submittedName>
        <fullName evidence="1">Uncharacterized protein</fullName>
    </submittedName>
</protein>
<name>G9WSC8_9FIRM</name>
<comment type="caution">
    <text evidence="1">The sequence shown here is derived from an EMBL/GenBank/DDBJ whole genome shotgun (WGS) entry which is preliminary data.</text>
</comment>
<reference evidence="1 2" key="1">
    <citation type="submission" date="2011-08" db="EMBL/GenBank/DDBJ databases">
        <title>The Genome Sequence of Oribacterium sp. ACB7.</title>
        <authorList>
            <consortium name="The Broad Institute Genome Sequencing Platform"/>
            <person name="Earl A."/>
            <person name="Ward D."/>
            <person name="Feldgarden M."/>
            <person name="Gevers D."/>
            <person name="Sizova M."/>
            <person name="Hazen A."/>
            <person name="Epstein S."/>
            <person name="Young S.K."/>
            <person name="Zeng Q."/>
            <person name="Gargeya S."/>
            <person name="Fitzgerald M."/>
            <person name="Haas B."/>
            <person name="Abouelleil A."/>
            <person name="Alvarado L."/>
            <person name="Arachchi H.M."/>
            <person name="Berlin A."/>
            <person name="Brown A."/>
            <person name="Chapman S.B."/>
            <person name="Chen Z."/>
            <person name="Dunbar C."/>
            <person name="Freedman E."/>
            <person name="Gearin G."/>
            <person name="Gellesch M."/>
            <person name="Goldberg J."/>
            <person name="Griggs A."/>
            <person name="Gujja S."/>
            <person name="Heiman D."/>
            <person name="Howarth C."/>
            <person name="Larson L."/>
            <person name="Lui A."/>
            <person name="MacDonald P.J.P."/>
            <person name="Montmayeur A."/>
            <person name="Murphy C."/>
            <person name="Neiman D."/>
            <person name="Pearson M."/>
            <person name="Priest M."/>
            <person name="Roberts A."/>
            <person name="Saif S."/>
            <person name="Shea T."/>
            <person name="Shenoy N."/>
            <person name="Sisk P."/>
            <person name="Stolte C."/>
            <person name="Sykes S."/>
            <person name="Wortman J."/>
            <person name="Nusbaum C."/>
            <person name="Birren B."/>
        </authorList>
    </citation>
    <scope>NUCLEOTIDE SEQUENCE [LARGE SCALE GENOMIC DNA]</scope>
    <source>
        <strain evidence="1 2">ACB7</strain>
    </source>
</reference>
<dbReference type="Proteomes" id="UP000003527">
    <property type="component" value="Unassembled WGS sequence"/>
</dbReference>
<dbReference type="HOGENOM" id="CLU_279762_0_0_9"/>
<gene>
    <name evidence="1" type="ORF">HMPREF9624_01994</name>
</gene>
<keyword evidence="2" id="KW-1185">Reference proteome</keyword>
<dbReference type="PATRIC" id="fig|796944.3.peg.516"/>
<dbReference type="RefSeq" id="WP_009537662.1">
    <property type="nucleotide sequence ID" value="NZ_JH414506.1"/>
</dbReference>
<dbReference type="SUPFAM" id="SSF52540">
    <property type="entry name" value="P-loop containing nucleoside triphosphate hydrolases"/>
    <property type="match status" value="1"/>
</dbReference>
<dbReference type="InterPro" id="IPR027417">
    <property type="entry name" value="P-loop_NTPase"/>
</dbReference>
<dbReference type="Gene3D" id="3.40.50.300">
    <property type="entry name" value="P-loop containing nucleotide triphosphate hydrolases"/>
    <property type="match status" value="1"/>
</dbReference>
<dbReference type="AlphaFoldDB" id="G9WSC8"/>
<evidence type="ECO:0000313" key="2">
    <source>
        <dbReference type="Proteomes" id="UP000003527"/>
    </source>
</evidence>
<accession>G9WSC8</accession>
<sequence>MNYKDLNKNQKDRMKQIMTNSYIMEWENPEFMDYLLGGLPKIRKTRDDKIIADELIKLESEMSAYDSLLSDKERFFKNIEKIITLIKEKNSSWFGLGTDELKRYLKLHRFCMIIGEGGIGKSYFLKCFEEQLEQKNIEHLCIYGKFEKDTSKIDVEQILNSSDKGFVFICDAINEMSEAGQQSLLDILKKLKNNPKIRIVISYRTNSMDEMMLQQYQELSEYEYKFSGVSFESALDEMLKLSVPDVYLYEDILYSNNALLLSMLCDVLSSEKIIDETENGVASVTYILEHYIKISINKTFKNNKSCQGLDIWKDTKRVAKWMYMNGEKQIDEESLLSVIKTGENYLPSMMQMGFVDGFERDGKTWYYFVIDSLTDFLIARSLFEDISEKDYQQQVDTIKNKMDTLYSLNEALIIAIFDNLSPDYGGIQKFLVDTELIKRLDFRTLVKAHFNRNHIKLFQESFRPVKHSELLMVMGGFTDKPFNCSNYLFDYYCEEQKRVIELSNLLAGSYSQNTIKNRLKNVLYFTTLNDRVDRRDEEAFYFALLCCAAPNKDVRCLAMKLLYEVVLKNSDYIDKLIAEYDKILDLYIQEAVIYVLSQMHQDKQIIIAFYNKAISTQESLSAKSIRRIATYLGNPYAFISWNRNDLYRYNKNAQVSDYLSGILFLVDLMNKDFLPFRYWGKDHIDMHTRFLANKKFEIKKINDYLSKKYACVSGGECSGWTEFEKRIMPEIESIAKIETVDINSFLQCFEQVLRYVFEYYKTLADSKSMNIREEDFIHSVYMKCVDIATGLYYGSLMCNHYTNQFATYNNYQNSIGYEVYDPLEYGEDVIITAPIPTFQDYIERLGDYIINALEQPIPRDISWVKDVELTRRNILHLMETVKVKKQEWVLIAGRISLHEEEKHDTKWRDTYYIWCCSSDKEAIGDDGNAKYLTIVLEEYLGELKAYPENDEKPWLCKSVQNIASHSDIFEETSLVLPPSEIINFFDLELNVSDLSWETQAKEKVILCNNNRNSYYSDPISGTVFIRKDYYDRYVQSHCIKFFAFAERFIPETGYPEETSLHFEIKNGQIIKEIRNDEGHGSYNRVSNPLCNNCPNANVIETSQNESPKYDMEWLTNMLKEYGVEA</sequence>
<proteinExistence type="predicted"/>
<dbReference type="EMBL" id="AFZD01000006">
    <property type="protein sequence ID" value="EHL13515.1"/>
    <property type="molecule type" value="Genomic_DNA"/>
</dbReference>
<organism evidence="1 2">
    <name type="scientific">Oribacterium asaccharolyticum ACB7</name>
    <dbReference type="NCBI Taxonomy" id="796944"/>
    <lineage>
        <taxon>Bacteria</taxon>
        <taxon>Bacillati</taxon>
        <taxon>Bacillota</taxon>
        <taxon>Clostridia</taxon>
        <taxon>Lachnospirales</taxon>
        <taxon>Lachnospiraceae</taxon>
        <taxon>Oribacterium</taxon>
    </lineage>
</organism>
<evidence type="ECO:0000313" key="1">
    <source>
        <dbReference type="EMBL" id="EHL13515.1"/>
    </source>
</evidence>